<dbReference type="SUPFAM" id="SSF47676">
    <property type="entry name" value="Conserved domain common to transcription factors TFIIS, elongin A, CRSP70"/>
    <property type="match status" value="1"/>
</dbReference>
<evidence type="ECO:0000259" key="5">
    <source>
        <dbReference type="PROSITE" id="PS51319"/>
    </source>
</evidence>
<sequence length="209" mass="24198">MDKFVIKKPRDNSSYSEKSSGKPALRQSTIESLQGVVVVEEIWRAKAKLKLSTTTPDQMVECLEKLGKKVPSRKVMLETKIGRVINKLRRHENEAVQKAAQRVYVKWKTHFKDHLERPQIEVKCDLKTENMRNSAKKMLADALSLEASSALPEVIEREVFYVHKRLINHAYRRTMRAVVFALRHNEDVKNQVLDSSFTVSDFVKSYVKD</sequence>
<dbReference type="Pfam" id="PF08711">
    <property type="entry name" value="Med26"/>
    <property type="match status" value="1"/>
</dbReference>
<dbReference type="EMBL" id="VSWD01000008">
    <property type="protein sequence ID" value="KAK3094986.1"/>
    <property type="molecule type" value="Genomic_DNA"/>
</dbReference>
<dbReference type="InterPro" id="IPR003617">
    <property type="entry name" value="TFIIS/CRSP70_N_sub"/>
</dbReference>
<keyword evidence="2 3" id="KW-0539">Nucleus</keyword>
<evidence type="ECO:0000259" key="6">
    <source>
        <dbReference type="PROSITE" id="PS51321"/>
    </source>
</evidence>
<dbReference type="Gene3D" id="1.20.930.10">
    <property type="entry name" value="Conserved domain common to transcription factors TFIIS, elongin A, CRSP70"/>
    <property type="match status" value="1"/>
</dbReference>
<evidence type="ECO:0000313" key="7">
    <source>
        <dbReference type="EMBL" id="KAK3094986.1"/>
    </source>
</evidence>
<dbReference type="SMART" id="SM00509">
    <property type="entry name" value="TFS2N"/>
    <property type="match status" value="1"/>
</dbReference>
<dbReference type="PROSITE" id="PS51319">
    <property type="entry name" value="TFIIS_N"/>
    <property type="match status" value="1"/>
</dbReference>
<organism evidence="7 8">
    <name type="scientific">Pinctada imbricata</name>
    <name type="common">Atlantic pearl-oyster</name>
    <name type="synonym">Pinctada martensii</name>
    <dbReference type="NCBI Taxonomy" id="66713"/>
    <lineage>
        <taxon>Eukaryota</taxon>
        <taxon>Metazoa</taxon>
        <taxon>Spiralia</taxon>
        <taxon>Lophotrochozoa</taxon>
        <taxon>Mollusca</taxon>
        <taxon>Bivalvia</taxon>
        <taxon>Autobranchia</taxon>
        <taxon>Pteriomorphia</taxon>
        <taxon>Pterioida</taxon>
        <taxon>Pterioidea</taxon>
        <taxon>Pteriidae</taxon>
        <taxon>Pinctada</taxon>
    </lineage>
</organism>
<dbReference type="InterPro" id="IPR017923">
    <property type="entry name" value="TFIIS_N"/>
</dbReference>
<dbReference type="InterPro" id="IPR003618">
    <property type="entry name" value="TFIIS_cen_dom"/>
</dbReference>
<name>A0AA88YEC7_PINIB</name>
<evidence type="ECO:0000256" key="1">
    <source>
        <dbReference type="ARBA" id="ARBA00004123"/>
    </source>
</evidence>
<dbReference type="GO" id="GO:0005634">
    <property type="term" value="C:nucleus"/>
    <property type="evidence" value="ECO:0007669"/>
    <property type="project" value="UniProtKB-SubCell"/>
</dbReference>
<comment type="caution">
    <text evidence="7">The sequence shown here is derived from an EMBL/GenBank/DDBJ whole genome shotgun (WGS) entry which is preliminary data.</text>
</comment>
<dbReference type="PROSITE" id="PS51321">
    <property type="entry name" value="TFIIS_CENTRAL"/>
    <property type="match status" value="1"/>
</dbReference>
<evidence type="ECO:0000256" key="2">
    <source>
        <dbReference type="ARBA" id="ARBA00023242"/>
    </source>
</evidence>
<feature type="domain" description="TFIIS central" evidence="6">
    <location>
        <begin position="131"/>
        <end position="209"/>
    </location>
</feature>
<evidence type="ECO:0008006" key="9">
    <source>
        <dbReference type="Google" id="ProtNLM"/>
    </source>
</evidence>
<evidence type="ECO:0000313" key="8">
    <source>
        <dbReference type="Proteomes" id="UP001186944"/>
    </source>
</evidence>
<dbReference type="Gene3D" id="1.10.472.30">
    <property type="entry name" value="Transcription elongation factor S-II, central domain"/>
    <property type="match status" value="1"/>
</dbReference>
<dbReference type="GO" id="GO:0006351">
    <property type="term" value="P:DNA-templated transcription"/>
    <property type="evidence" value="ECO:0007669"/>
    <property type="project" value="InterPro"/>
</dbReference>
<dbReference type="Proteomes" id="UP001186944">
    <property type="component" value="Unassembled WGS sequence"/>
</dbReference>
<dbReference type="InterPro" id="IPR035441">
    <property type="entry name" value="TFIIS/LEDGF_dom_sf"/>
</dbReference>
<accession>A0AA88YEC7</accession>
<evidence type="ECO:0000256" key="3">
    <source>
        <dbReference type="PROSITE-ProRule" id="PRU00649"/>
    </source>
</evidence>
<keyword evidence="8" id="KW-1185">Reference proteome</keyword>
<proteinExistence type="predicted"/>
<dbReference type="InterPro" id="IPR036575">
    <property type="entry name" value="TFIIS_cen_dom_sf"/>
</dbReference>
<feature type="domain" description="TFIIS N-terminal" evidence="5">
    <location>
        <begin position="40"/>
        <end position="114"/>
    </location>
</feature>
<feature type="region of interest" description="Disordered" evidence="4">
    <location>
        <begin position="1"/>
        <end position="23"/>
    </location>
</feature>
<reference evidence="7" key="1">
    <citation type="submission" date="2019-08" db="EMBL/GenBank/DDBJ databases">
        <title>The improved chromosome-level genome for the pearl oyster Pinctada fucata martensii using PacBio sequencing and Hi-C.</title>
        <authorList>
            <person name="Zheng Z."/>
        </authorList>
    </citation>
    <scope>NUCLEOTIDE SEQUENCE</scope>
    <source>
        <strain evidence="7">ZZ-2019</strain>
        <tissue evidence="7">Adductor muscle</tissue>
    </source>
</reference>
<gene>
    <name evidence="7" type="ORF">FSP39_008772</name>
</gene>
<evidence type="ECO:0000256" key="4">
    <source>
        <dbReference type="SAM" id="MobiDB-lite"/>
    </source>
</evidence>
<dbReference type="AlphaFoldDB" id="A0AA88YEC7"/>
<protein>
    <recommendedName>
        <fullName evidence="9">Transcription elongation factor A N-terminal and central domain-containing protein 2</fullName>
    </recommendedName>
</protein>
<dbReference type="SUPFAM" id="SSF46942">
    <property type="entry name" value="Elongation factor TFIIS domain 2"/>
    <property type="match status" value="1"/>
</dbReference>
<feature type="compositionally biased region" description="Basic and acidic residues" evidence="4">
    <location>
        <begin position="1"/>
        <end position="11"/>
    </location>
</feature>
<comment type="subcellular location">
    <subcellularLocation>
        <location evidence="1 3">Nucleus</location>
    </subcellularLocation>
</comment>